<organism evidence="2 3">
    <name type="scientific">Burkholderia ubonensis</name>
    <dbReference type="NCBI Taxonomy" id="101571"/>
    <lineage>
        <taxon>Bacteria</taxon>
        <taxon>Pseudomonadati</taxon>
        <taxon>Pseudomonadota</taxon>
        <taxon>Betaproteobacteria</taxon>
        <taxon>Burkholderiales</taxon>
        <taxon>Burkholderiaceae</taxon>
        <taxon>Burkholderia</taxon>
        <taxon>Burkholderia cepacia complex</taxon>
    </lineage>
</organism>
<comment type="caution">
    <text evidence="2">The sequence shown here is derived from an EMBL/GenBank/DDBJ whole genome shotgun (WGS) entry which is preliminary data.</text>
</comment>
<reference evidence="2 3" key="1">
    <citation type="submission" date="2015-11" db="EMBL/GenBank/DDBJ databases">
        <title>Expanding the genomic diversity of Burkholderia species for the development of highly accurate diagnostics.</title>
        <authorList>
            <person name="Sahl J."/>
            <person name="Keim P."/>
            <person name="Wagner D."/>
        </authorList>
    </citation>
    <scope>NUCLEOTIDE SEQUENCE [LARGE SCALE GENOMIC DNA]</scope>
    <source>
        <strain evidence="2 3">RF32-BP4</strain>
    </source>
</reference>
<evidence type="ECO:0000313" key="3">
    <source>
        <dbReference type="Proteomes" id="UP000065521"/>
    </source>
</evidence>
<gene>
    <name evidence="2" type="ORF">WI38_08370</name>
</gene>
<proteinExistence type="predicted"/>
<protein>
    <submittedName>
        <fullName evidence="2">Uncharacterized protein</fullName>
    </submittedName>
</protein>
<dbReference type="AlphaFoldDB" id="A0A102LY98"/>
<evidence type="ECO:0000256" key="1">
    <source>
        <dbReference type="SAM" id="MobiDB-lite"/>
    </source>
</evidence>
<dbReference type="Proteomes" id="UP000065521">
    <property type="component" value="Unassembled WGS sequence"/>
</dbReference>
<accession>A0A102LY98</accession>
<evidence type="ECO:0000313" key="2">
    <source>
        <dbReference type="EMBL" id="KUZ93599.1"/>
    </source>
</evidence>
<feature type="region of interest" description="Disordered" evidence="1">
    <location>
        <begin position="1"/>
        <end position="27"/>
    </location>
</feature>
<feature type="region of interest" description="Disordered" evidence="1">
    <location>
        <begin position="50"/>
        <end position="89"/>
    </location>
</feature>
<dbReference type="EMBL" id="LOTN01000016">
    <property type="protein sequence ID" value="KUZ93599.1"/>
    <property type="molecule type" value="Genomic_DNA"/>
</dbReference>
<name>A0A102LY98_9BURK</name>
<sequence>MAIAKAGAVASRGLPRNGRHAISPSHDIAGRTMNVARSIVDFAWERRASSPVPWLADKGPDAAPTGPNPAIGTPSIEGSPHSGDESGLS</sequence>